<dbReference type="EMBL" id="MT141480">
    <property type="protein sequence ID" value="QJA62770.1"/>
    <property type="molecule type" value="Genomic_DNA"/>
</dbReference>
<name>A0A6M3IZ40_9ZZZZ</name>
<accession>A0A6M3IZ40</accession>
<protein>
    <submittedName>
        <fullName evidence="1">Uncharacterized protein</fullName>
    </submittedName>
</protein>
<dbReference type="AlphaFoldDB" id="A0A6M3IZ40"/>
<proteinExistence type="predicted"/>
<organism evidence="1">
    <name type="scientific">viral metagenome</name>
    <dbReference type="NCBI Taxonomy" id="1070528"/>
    <lineage>
        <taxon>unclassified sequences</taxon>
        <taxon>metagenomes</taxon>
        <taxon>organismal metagenomes</taxon>
    </lineage>
</organism>
<evidence type="ECO:0000313" key="1">
    <source>
        <dbReference type="EMBL" id="QJA62770.1"/>
    </source>
</evidence>
<sequence length="105" mass="12331">MTKPKKSQKKKPDRPVIMEIRPVSGVDSYDVAWYRRKIRGYGMIIIKKQRIDGMILAFSCRECLRTRMRLVMLSVKLKKCPVCGWKPDARPRREIIEDILIGDKP</sequence>
<gene>
    <name evidence="1" type="ORF">MM415B00728_0029</name>
</gene>
<reference evidence="1" key="1">
    <citation type="submission" date="2020-03" db="EMBL/GenBank/DDBJ databases">
        <title>The deep terrestrial virosphere.</title>
        <authorList>
            <person name="Holmfeldt K."/>
            <person name="Nilsson E."/>
            <person name="Simone D."/>
            <person name="Lopez-Fernandez M."/>
            <person name="Wu X."/>
            <person name="de Brujin I."/>
            <person name="Lundin D."/>
            <person name="Andersson A."/>
            <person name="Bertilsson S."/>
            <person name="Dopson M."/>
        </authorList>
    </citation>
    <scope>NUCLEOTIDE SEQUENCE</scope>
    <source>
        <strain evidence="1">MM415B00728</strain>
    </source>
</reference>